<dbReference type="Gene3D" id="2.130.10.10">
    <property type="entry name" value="YVTN repeat-like/Quinoprotein amine dehydrogenase"/>
    <property type="match status" value="2"/>
</dbReference>
<dbReference type="EMBL" id="JABDTM020008323">
    <property type="protein sequence ID" value="KAH0821339.1"/>
    <property type="molecule type" value="Genomic_DNA"/>
</dbReference>
<keyword evidence="3" id="KW-0677">Repeat</keyword>
<dbReference type="PANTHER" id="PTHR44324:SF6">
    <property type="entry name" value="EF-HAND CALCIUM BINDING DOMAIN 8"/>
    <property type="match status" value="1"/>
</dbReference>
<evidence type="ECO:0000256" key="2">
    <source>
        <dbReference type="ARBA" id="ARBA00022574"/>
    </source>
</evidence>
<feature type="repeat" description="WD" evidence="4">
    <location>
        <begin position="223"/>
        <end position="255"/>
    </location>
</feature>
<reference evidence="5" key="1">
    <citation type="journal article" date="2020" name="J Insects Food Feed">
        <title>The yellow mealworm (Tenebrio molitor) genome: a resource for the emerging insects as food and feed industry.</title>
        <authorList>
            <person name="Eriksson T."/>
            <person name="Andere A."/>
            <person name="Kelstrup H."/>
            <person name="Emery V."/>
            <person name="Picard C."/>
        </authorList>
    </citation>
    <scope>NUCLEOTIDE SEQUENCE</scope>
    <source>
        <strain evidence="5">Stoneville</strain>
        <tissue evidence="5">Whole head</tissue>
    </source>
</reference>
<organism evidence="5 6">
    <name type="scientific">Tenebrio molitor</name>
    <name type="common">Yellow mealworm beetle</name>
    <dbReference type="NCBI Taxonomy" id="7067"/>
    <lineage>
        <taxon>Eukaryota</taxon>
        <taxon>Metazoa</taxon>
        <taxon>Ecdysozoa</taxon>
        <taxon>Arthropoda</taxon>
        <taxon>Hexapoda</taxon>
        <taxon>Insecta</taxon>
        <taxon>Pterygota</taxon>
        <taxon>Neoptera</taxon>
        <taxon>Endopterygota</taxon>
        <taxon>Coleoptera</taxon>
        <taxon>Polyphaga</taxon>
        <taxon>Cucujiformia</taxon>
        <taxon>Tenebrionidae</taxon>
        <taxon>Tenebrio</taxon>
    </lineage>
</organism>
<comment type="caution">
    <text evidence="5">The sequence shown here is derived from an EMBL/GenBank/DDBJ whole genome shotgun (WGS) entry which is preliminary data.</text>
</comment>
<feature type="repeat" description="WD" evidence="4">
    <location>
        <begin position="134"/>
        <end position="175"/>
    </location>
</feature>
<dbReference type="SUPFAM" id="SSF50978">
    <property type="entry name" value="WD40 repeat-like"/>
    <property type="match status" value="1"/>
</dbReference>
<dbReference type="InterPro" id="IPR036322">
    <property type="entry name" value="WD40_repeat_dom_sf"/>
</dbReference>
<keyword evidence="2 4" id="KW-0853">WD repeat</keyword>
<feature type="repeat" description="WD" evidence="4">
    <location>
        <begin position="641"/>
        <end position="674"/>
    </location>
</feature>
<dbReference type="InterPro" id="IPR001680">
    <property type="entry name" value="WD40_rpt"/>
</dbReference>
<evidence type="ECO:0000256" key="4">
    <source>
        <dbReference type="PROSITE-ProRule" id="PRU00221"/>
    </source>
</evidence>
<feature type="repeat" description="WD" evidence="4">
    <location>
        <begin position="282"/>
        <end position="316"/>
    </location>
</feature>
<accession>A0A8J6HV00</accession>
<dbReference type="InterPro" id="IPR051242">
    <property type="entry name" value="WD-EF-hand_domain"/>
</dbReference>
<keyword evidence="6" id="KW-1185">Reference proteome</keyword>
<dbReference type="InterPro" id="IPR019775">
    <property type="entry name" value="WD40_repeat_CS"/>
</dbReference>
<dbReference type="PRINTS" id="PR00320">
    <property type="entry name" value="GPROTEINBRPT"/>
</dbReference>
<proteinExistence type="predicted"/>
<dbReference type="PANTHER" id="PTHR44324">
    <property type="entry name" value="WD40 REPEAT DOMAIN 95"/>
    <property type="match status" value="1"/>
</dbReference>
<sequence>MGGNIHVIFIESLARGPFRSQLGLPLLEMRYDQVVKGLANGFRVSILPKQHTNVILQMQYYQRLNSIISCSECPKVGLLMRDLAEDKGKYVYNLPSGAWCFSIVEGTQILASGGPDCLVRLWNPFVPQNPIAILYGHRTAISSMILQDEGKFLYSLSQDKSIRVWDVAKQTCVQNYLGIPQELGEHSDMTTLYNPESRQWIIGSAMLAVISLSPKQSGEHTDGFTHTAGVSVVLYNPLFKIVVTCGLDSHIIVWNPWDGRRMIAIKEAHTKSVHAEIIPIEITAASFDPGYQRLVTGAHDGSLKIWNFNTGTCLRNMKIEKNCEVKCIIWVKNRILVMGWNRRVTEFGDSGDIVGVGGQFYKNWDLRHGEDISAAAVRIPQTIVTGTYDGELIMWRLETGQPYKQYNAADPTTRIKIHYKKLKHTAEAKVGKFSKRNIIARALGKPIEKEKKPPPKPSALAEDDLIKPVTSRRLSAVQRLASTAMQQTRSAMRARRVSTVVMPEQCMPLRRLAIHSILFLNSRPMDPSIGTLLIALENGAIQVWSHHISGGFLTSFSAIHKAGDYVICMASDNNNEYLFTGTSVGYIKTWLIKNYCVPESDEPISMPKLRLTFPFMWGDFFVGRAARIARSQPLPLLLNSYKGHAMTISDLDYIDDAQILISSSVDYTVRMWTLGGRYLQTLGTFKPWKHVPSDPEVQSEMFEFTTPPDIMRLGSSTTLRVLRGGTPLRKLTFKQMQAKEVKELTHVDHTKIYGERLTEPILGHYYRPSERTTQFHEIKFDTSFPYIPVYQHLIMPPSHDLVLSTLKPKLADAYAEGQANKK</sequence>
<dbReference type="AlphaFoldDB" id="A0A8J6HV00"/>
<dbReference type="PROSITE" id="PS50294">
    <property type="entry name" value="WD_REPEATS_REGION"/>
    <property type="match status" value="2"/>
</dbReference>
<evidence type="ECO:0000256" key="3">
    <source>
        <dbReference type="ARBA" id="ARBA00022737"/>
    </source>
</evidence>
<gene>
    <name evidence="5" type="ORF">GEV33_001452</name>
</gene>
<dbReference type="Proteomes" id="UP000719412">
    <property type="component" value="Unassembled WGS sequence"/>
</dbReference>
<dbReference type="InterPro" id="IPR015943">
    <property type="entry name" value="WD40/YVTN_repeat-like_dom_sf"/>
</dbReference>
<evidence type="ECO:0000256" key="1">
    <source>
        <dbReference type="ARBA" id="ARBA00014901"/>
    </source>
</evidence>
<dbReference type="PROSITE" id="PS50082">
    <property type="entry name" value="WD_REPEATS_2"/>
    <property type="match status" value="4"/>
</dbReference>
<evidence type="ECO:0000313" key="5">
    <source>
        <dbReference type="EMBL" id="KAH0821339.1"/>
    </source>
</evidence>
<dbReference type="PROSITE" id="PS00678">
    <property type="entry name" value="WD_REPEATS_1"/>
    <property type="match status" value="2"/>
</dbReference>
<protein>
    <recommendedName>
        <fullName evidence="1">WD repeat-containing protein on Y chromosome</fullName>
    </recommendedName>
</protein>
<dbReference type="InterPro" id="IPR020472">
    <property type="entry name" value="WD40_PAC1"/>
</dbReference>
<evidence type="ECO:0000313" key="6">
    <source>
        <dbReference type="Proteomes" id="UP000719412"/>
    </source>
</evidence>
<dbReference type="Pfam" id="PF00400">
    <property type="entry name" value="WD40"/>
    <property type="match status" value="4"/>
</dbReference>
<name>A0A8J6HV00_TENMO</name>
<reference evidence="5" key="2">
    <citation type="submission" date="2021-08" db="EMBL/GenBank/DDBJ databases">
        <authorList>
            <person name="Eriksson T."/>
        </authorList>
    </citation>
    <scope>NUCLEOTIDE SEQUENCE</scope>
    <source>
        <strain evidence="5">Stoneville</strain>
        <tissue evidence="5">Whole head</tissue>
    </source>
</reference>
<dbReference type="SMART" id="SM00320">
    <property type="entry name" value="WD40"/>
    <property type="match status" value="7"/>
</dbReference>